<feature type="compositionally biased region" description="Basic residues" evidence="1">
    <location>
        <begin position="48"/>
        <end position="59"/>
    </location>
</feature>
<dbReference type="AlphaFoldDB" id="A0A0D2NZR4"/>
<proteinExistence type="predicted"/>
<organism evidence="2 3">
    <name type="scientific">Hypholoma sublateritium (strain FD-334 SS-4)</name>
    <dbReference type="NCBI Taxonomy" id="945553"/>
    <lineage>
        <taxon>Eukaryota</taxon>
        <taxon>Fungi</taxon>
        <taxon>Dikarya</taxon>
        <taxon>Basidiomycota</taxon>
        <taxon>Agaricomycotina</taxon>
        <taxon>Agaricomycetes</taxon>
        <taxon>Agaricomycetidae</taxon>
        <taxon>Agaricales</taxon>
        <taxon>Agaricineae</taxon>
        <taxon>Strophariaceae</taxon>
        <taxon>Hypholoma</taxon>
    </lineage>
</organism>
<name>A0A0D2NZR4_HYPSF</name>
<evidence type="ECO:0000256" key="1">
    <source>
        <dbReference type="SAM" id="MobiDB-lite"/>
    </source>
</evidence>
<keyword evidence="3" id="KW-1185">Reference proteome</keyword>
<feature type="compositionally biased region" description="Pro residues" evidence="1">
    <location>
        <begin position="79"/>
        <end position="91"/>
    </location>
</feature>
<evidence type="ECO:0000313" key="2">
    <source>
        <dbReference type="EMBL" id="KJA13920.1"/>
    </source>
</evidence>
<evidence type="ECO:0000313" key="3">
    <source>
        <dbReference type="Proteomes" id="UP000054270"/>
    </source>
</evidence>
<accession>A0A0D2NZR4</accession>
<dbReference type="EMBL" id="KN817705">
    <property type="protein sequence ID" value="KJA13920.1"/>
    <property type="molecule type" value="Genomic_DNA"/>
</dbReference>
<dbReference type="Proteomes" id="UP000054270">
    <property type="component" value="Unassembled WGS sequence"/>
</dbReference>
<sequence>MGARADAPSCYPSPSYDGSIPPIPPVYSRSTPLRRPLHAPSPAGTPPLRRRTPGTRHPVRPPSPPAYPARRRVASPFPASAPPPPQPPPAALPAARRPHRAASLPARARGTGTPSYASLPADITAVPALPVACRRRVFRLTAGCVDALLAPLEHRSTVTNALQAQRGRYSATPTPLSTYVCETVSLELPVSHHATRHGAQRISRPYPPSRRSFVGAYGECYLQRGKKGS</sequence>
<reference evidence="3" key="1">
    <citation type="submission" date="2014-04" db="EMBL/GenBank/DDBJ databases">
        <title>Evolutionary Origins and Diversification of the Mycorrhizal Mutualists.</title>
        <authorList>
            <consortium name="DOE Joint Genome Institute"/>
            <consortium name="Mycorrhizal Genomics Consortium"/>
            <person name="Kohler A."/>
            <person name="Kuo A."/>
            <person name="Nagy L.G."/>
            <person name="Floudas D."/>
            <person name="Copeland A."/>
            <person name="Barry K.W."/>
            <person name="Cichocki N."/>
            <person name="Veneault-Fourrey C."/>
            <person name="LaButti K."/>
            <person name="Lindquist E.A."/>
            <person name="Lipzen A."/>
            <person name="Lundell T."/>
            <person name="Morin E."/>
            <person name="Murat C."/>
            <person name="Riley R."/>
            <person name="Ohm R."/>
            <person name="Sun H."/>
            <person name="Tunlid A."/>
            <person name="Henrissat B."/>
            <person name="Grigoriev I.V."/>
            <person name="Hibbett D.S."/>
            <person name="Martin F."/>
        </authorList>
    </citation>
    <scope>NUCLEOTIDE SEQUENCE [LARGE SCALE GENOMIC DNA]</scope>
    <source>
        <strain evidence="3">FD-334 SS-4</strain>
    </source>
</reference>
<gene>
    <name evidence="2" type="ORF">HYPSUDRAFT_209133</name>
</gene>
<protein>
    <submittedName>
        <fullName evidence="2">Uncharacterized protein</fullName>
    </submittedName>
</protein>
<feature type="region of interest" description="Disordered" evidence="1">
    <location>
        <begin position="1"/>
        <end position="119"/>
    </location>
</feature>